<dbReference type="VEuPathDB" id="FungiDB:CHGG_09054"/>
<proteinExistence type="predicted"/>
<keyword evidence="1" id="KW-1133">Transmembrane helix</keyword>
<dbReference type="AlphaFoldDB" id="Q2GSK0"/>
<dbReference type="RefSeq" id="XP_001226981.1">
    <property type="nucleotide sequence ID" value="XM_001226980.1"/>
</dbReference>
<dbReference type="OrthoDB" id="3061561at2759"/>
<dbReference type="HOGENOM" id="CLU_022883_4_0_1"/>
<accession>Q2GSK0</accession>
<protein>
    <submittedName>
        <fullName evidence="2">Uncharacterized protein</fullName>
    </submittedName>
</protein>
<gene>
    <name evidence="2" type="ORF">CHGG_09054</name>
</gene>
<feature type="transmembrane region" description="Helical" evidence="1">
    <location>
        <begin position="282"/>
        <end position="306"/>
    </location>
</feature>
<dbReference type="EMBL" id="CH408034">
    <property type="protein sequence ID" value="EAQ85040.1"/>
    <property type="molecule type" value="Genomic_DNA"/>
</dbReference>
<keyword evidence="1" id="KW-0812">Transmembrane</keyword>
<dbReference type="GeneID" id="4395313"/>
<dbReference type="eggNOG" id="ENOG502SPX8">
    <property type="taxonomic scope" value="Eukaryota"/>
</dbReference>
<dbReference type="STRING" id="306901.Q2GSK0"/>
<evidence type="ECO:0000256" key="1">
    <source>
        <dbReference type="SAM" id="Phobius"/>
    </source>
</evidence>
<keyword evidence="3" id="KW-1185">Reference proteome</keyword>
<evidence type="ECO:0000313" key="2">
    <source>
        <dbReference type="EMBL" id="EAQ85040.1"/>
    </source>
</evidence>
<evidence type="ECO:0000313" key="3">
    <source>
        <dbReference type="Proteomes" id="UP000001056"/>
    </source>
</evidence>
<dbReference type="PANTHER" id="PTHR35043:SF7">
    <property type="entry name" value="TRANSCRIPTION FACTOR DOMAIN-CONTAINING PROTEIN"/>
    <property type="match status" value="1"/>
</dbReference>
<dbReference type="PANTHER" id="PTHR35043">
    <property type="entry name" value="TRANSCRIPTION FACTOR DOMAIN-CONTAINING PROTEIN"/>
    <property type="match status" value="1"/>
</dbReference>
<keyword evidence="1" id="KW-0472">Membrane</keyword>
<reference evidence="3" key="1">
    <citation type="journal article" date="2015" name="Genome Announc.">
        <title>Draft genome sequence of the cellulolytic fungus Chaetomium globosum.</title>
        <authorList>
            <person name="Cuomo C.A."/>
            <person name="Untereiner W.A."/>
            <person name="Ma L.-J."/>
            <person name="Grabherr M."/>
            <person name="Birren B.W."/>
        </authorList>
    </citation>
    <scope>NUCLEOTIDE SEQUENCE [LARGE SCALE GENOMIC DNA]</scope>
    <source>
        <strain evidence="3">ATCC 6205 / CBS 148.51 / DSM 1962 / NBRC 6347 / NRRL 1970</strain>
    </source>
</reference>
<sequence length="325" mass="36868">MGGFVFSPPVDGLDTLEPAPCPLIADDLAEYFKFLDFPETTEGDIKDKIRRSPGKKSAQLEILTLAVAICGVPTYVVYWYKPKDVTVPISASIKSNKREQSLDVLAEATIWHVCTILTITLPPLGLLGIPLSQSTWRQGNPWDFLSATIRVLRELCWQLESPQEKMEANLIRGRLDDFYNINLFQRYRAYTSTQIPYRNLLRSLDEASTLECDLRQRILDFVDKKGTFQNRPDLDLPPGYSSNLHRLFRLIDGHGSKKMVEEVARLGVFPRRSLLPTAFNTWLVYITMGLYCVARLVLVAVGLSSLRAMPQAVYKSTWADYFPAI</sequence>
<name>Q2GSK0_CHAGB</name>
<dbReference type="InParanoid" id="Q2GSK0"/>
<organism evidence="2 3">
    <name type="scientific">Chaetomium globosum (strain ATCC 6205 / CBS 148.51 / DSM 1962 / NBRC 6347 / NRRL 1970)</name>
    <name type="common">Soil fungus</name>
    <dbReference type="NCBI Taxonomy" id="306901"/>
    <lineage>
        <taxon>Eukaryota</taxon>
        <taxon>Fungi</taxon>
        <taxon>Dikarya</taxon>
        <taxon>Ascomycota</taxon>
        <taxon>Pezizomycotina</taxon>
        <taxon>Sordariomycetes</taxon>
        <taxon>Sordariomycetidae</taxon>
        <taxon>Sordariales</taxon>
        <taxon>Chaetomiaceae</taxon>
        <taxon>Chaetomium</taxon>
    </lineage>
</organism>
<dbReference type="Proteomes" id="UP000001056">
    <property type="component" value="Unassembled WGS sequence"/>
</dbReference>